<dbReference type="OrthoDB" id="9786399at2"/>
<dbReference type="Proteomes" id="UP000002534">
    <property type="component" value="Chromosome"/>
</dbReference>
<gene>
    <name evidence="5" type="ordered locus">Pcar_2782</name>
</gene>
<accession>Q3A0U0</accession>
<dbReference type="PIRSF" id="PIRSF004846">
    <property type="entry name" value="ModA"/>
    <property type="match status" value="1"/>
</dbReference>
<evidence type="ECO:0000313" key="5">
    <source>
        <dbReference type="EMBL" id="ABA90017.1"/>
    </source>
</evidence>
<reference evidence="5 6" key="2">
    <citation type="journal article" date="2012" name="BMC Genomics">
        <title>The genome of Pelobacter carbinolicus reveals surprising metabolic capabilities and physiological features.</title>
        <authorList>
            <person name="Aklujkar M."/>
            <person name="Haveman S.A."/>
            <person name="Didonato R.Jr."/>
            <person name="Chertkov O."/>
            <person name="Han C.S."/>
            <person name="Land M.L."/>
            <person name="Brown P."/>
            <person name="Lovley D.R."/>
        </authorList>
    </citation>
    <scope>NUCLEOTIDE SEQUENCE [LARGE SCALE GENOMIC DNA]</scope>
    <source>
        <strain evidence="6">DSM 2380 / NBRC 103641 / GraBd1</strain>
    </source>
</reference>
<keyword evidence="2 4" id="KW-0479">Metal-binding</keyword>
<keyword evidence="4" id="KW-0500">Molybdenum</keyword>
<name>Q3A0U0_SYNC1</name>
<dbReference type="GO" id="GO:0030973">
    <property type="term" value="F:molybdate ion binding"/>
    <property type="evidence" value="ECO:0007669"/>
    <property type="project" value="TreeGrafter"/>
</dbReference>
<feature type="binding site" evidence="4">
    <location>
        <position position="65"/>
    </location>
    <ligand>
        <name>molybdate</name>
        <dbReference type="ChEBI" id="CHEBI:36264"/>
    </ligand>
</feature>
<keyword evidence="6" id="KW-1185">Reference proteome</keyword>
<dbReference type="RefSeq" id="WP_011342562.1">
    <property type="nucleotide sequence ID" value="NC_007498.2"/>
</dbReference>
<keyword evidence="3" id="KW-0732">Signal</keyword>
<comment type="similarity">
    <text evidence="1">Belongs to the bacterial solute-binding protein ModA family.</text>
</comment>
<sequence length="261" mass="28125">MRNKIFQTIWLVLILALTGIPCPAWSAPEPLTIYSGAGLMKPMDELKAGFEARYNIPVQLIYGGSGELFGMIATRKAGDVFIPGAEKYVKDAINRGLARAEGQRSVCYHVPIILVPAGNPGNVHSLQDLARPGIRVAFADAKAAAIGKVANAILKKNALVEKVAPNVVVRPSTTNQLLIYTATGQVDACIAWEDQSTWGQAKGKVEIVRIPSAQNTVKTIPSAVVAFSKQADNAQLFVDYIASAEGKTLWKKWGFPIDKPE</sequence>
<protein>
    <submittedName>
        <fullName evidence="5">ABC transporter, periplasmic substrate-binding protein</fullName>
    </submittedName>
</protein>
<dbReference type="Gene3D" id="3.40.190.10">
    <property type="entry name" value="Periplasmic binding protein-like II"/>
    <property type="match status" value="2"/>
</dbReference>
<dbReference type="GO" id="GO:0046872">
    <property type="term" value="F:metal ion binding"/>
    <property type="evidence" value="ECO:0007669"/>
    <property type="project" value="UniProtKB-KW"/>
</dbReference>
<proteinExistence type="inferred from homology"/>
<dbReference type="HOGENOM" id="CLU_065520_2_0_7"/>
<dbReference type="GO" id="GO:0015689">
    <property type="term" value="P:molybdate ion transport"/>
    <property type="evidence" value="ECO:0007669"/>
    <property type="project" value="InterPro"/>
</dbReference>
<evidence type="ECO:0000256" key="3">
    <source>
        <dbReference type="ARBA" id="ARBA00022729"/>
    </source>
</evidence>
<evidence type="ECO:0000256" key="1">
    <source>
        <dbReference type="ARBA" id="ARBA00009175"/>
    </source>
</evidence>
<organism evidence="5 6">
    <name type="scientific">Syntrophotalea carbinolica (strain DSM 2380 / NBRC 103641 / GraBd1)</name>
    <name type="common">Pelobacter carbinolicus</name>
    <dbReference type="NCBI Taxonomy" id="338963"/>
    <lineage>
        <taxon>Bacteria</taxon>
        <taxon>Pseudomonadati</taxon>
        <taxon>Thermodesulfobacteriota</taxon>
        <taxon>Desulfuromonadia</taxon>
        <taxon>Desulfuromonadales</taxon>
        <taxon>Syntrophotaleaceae</taxon>
        <taxon>Syntrophotalea</taxon>
    </lineage>
</organism>
<dbReference type="InterPro" id="IPR005950">
    <property type="entry name" value="ModA"/>
</dbReference>
<dbReference type="Pfam" id="PF13531">
    <property type="entry name" value="SBP_bac_11"/>
    <property type="match status" value="1"/>
</dbReference>
<dbReference type="KEGG" id="pca:Pcar_2782"/>
<dbReference type="EMBL" id="CP000142">
    <property type="protein sequence ID" value="ABA90017.1"/>
    <property type="molecule type" value="Genomic_DNA"/>
</dbReference>
<dbReference type="SUPFAM" id="SSF53850">
    <property type="entry name" value="Periplasmic binding protein-like II"/>
    <property type="match status" value="1"/>
</dbReference>
<dbReference type="NCBIfam" id="TIGR01256">
    <property type="entry name" value="modA"/>
    <property type="match status" value="1"/>
</dbReference>
<dbReference type="eggNOG" id="COG0725">
    <property type="taxonomic scope" value="Bacteria"/>
</dbReference>
<evidence type="ECO:0000256" key="4">
    <source>
        <dbReference type="PIRSR" id="PIRSR004846-1"/>
    </source>
</evidence>
<reference evidence="6" key="1">
    <citation type="submission" date="2005-10" db="EMBL/GenBank/DDBJ databases">
        <title>Complete sequence of Pelobacter carbinolicus DSM 2380.</title>
        <authorList>
            <person name="Copeland A."/>
            <person name="Lucas S."/>
            <person name="Lapidus A."/>
            <person name="Barry K."/>
            <person name="Detter J.C."/>
            <person name="Glavina T."/>
            <person name="Hammon N."/>
            <person name="Israni S."/>
            <person name="Pitluck S."/>
            <person name="Chertkov O."/>
            <person name="Schmutz J."/>
            <person name="Larimer F."/>
            <person name="Land M."/>
            <person name="Kyrpides N."/>
            <person name="Ivanova N."/>
            <person name="Richardson P."/>
        </authorList>
    </citation>
    <scope>NUCLEOTIDE SEQUENCE [LARGE SCALE GENOMIC DNA]</scope>
    <source>
        <strain evidence="6">DSM 2380 / NBRC 103641 / GraBd1</strain>
    </source>
</reference>
<dbReference type="PANTHER" id="PTHR30632">
    <property type="entry name" value="MOLYBDATE-BINDING PERIPLASMIC PROTEIN"/>
    <property type="match status" value="1"/>
</dbReference>
<evidence type="ECO:0000313" key="6">
    <source>
        <dbReference type="Proteomes" id="UP000002534"/>
    </source>
</evidence>
<dbReference type="AlphaFoldDB" id="Q3A0U0"/>
<dbReference type="InterPro" id="IPR050682">
    <property type="entry name" value="ModA/WtpA"/>
</dbReference>
<dbReference type="CDD" id="cd13517">
    <property type="entry name" value="PBP2_ModA3_like"/>
    <property type="match status" value="1"/>
</dbReference>
<evidence type="ECO:0000256" key="2">
    <source>
        <dbReference type="ARBA" id="ARBA00022723"/>
    </source>
</evidence>
<dbReference type="STRING" id="338963.Pcar_2782"/>
<dbReference type="PANTHER" id="PTHR30632:SF0">
    <property type="entry name" value="SULFATE-BINDING PROTEIN"/>
    <property type="match status" value="1"/>
</dbReference>